<feature type="transmembrane region" description="Helical" evidence="9">
    <location>
        <begin position="197"/>
        <end position="221"/>
    </location>
</feature>
<name>A0A098LCG6_9BACT</name>
<evidence type="ECO:0000256" key="2">
    <source>
        <dbReference type="ARBA" id="ARBA00022448"/>
    </source>
</evidence>
<evidence type="ECO:0000256" key="4">
    <source>
        <dbReference type="ARBA" id="ARBA00022692"/>
    </source>
</evidence>
<dbReference type="CDD" id="cd06582">
    <property type="entry name" value="TM_PBP1_LivH_like"/>
    <property type="match status" value="1"/>
</dbReference>
<dbReference type="GO" id="GO:0005886">
    <property type="term" value="C:plasma membrane"/>
    <property type="evidence" value="ECO:0007669"/>
    <property type="project" value="UniProtKB-SubCell"/>
</dbReference>
<feature type="transmembrane region" description="Helical" evidence="9">
    <location>
        <begin position="332"/>
        <end position="352"/>
    </location>
</feature>
<dbReference type="eggNOG" id="COG0559">
    <property type="taxonomic scope" value="Bacteria"/>
</dbReference>
<keyword evidence="6 9" id="KW-1133">Transmembrane helix</keyword>
<evidence type="ECO:0000313" key="11">
    <source>
        <dbReference type="Proteomes" id="UP000030185"/>
    </source>
</evidence>
<evidence type="ECO:0000256" key="3">
    <source>
        <dbReference type="ARBA" id="ARBA00022475"/>
    </source>
</evidence>
<dbReference type="Proteomes" id="UP000030185">
    <property type="component" value="Unassembled WGS sequence"/>
</dbReference>
<comment type="subcellular location">
    <subcellularLocation>
        <location evidence="1">Cell membrane</location>
        <topology evidence="1">Multi-pass membrane protein</topology>
    </subcellularLocation>
</comment>
<feature type="transmembrane region" description="Helical" evidence="9">
    <location>
        <begin position="289"/>
        <end position="312"/>
    </location>
</feature>
<keyword evidence="3" id="KW-1003">Cell membrane</keyword>
<evidence type="ECO:0000313" key="10">
    <source>
        <dbReference type="EMBL" id="GAL84691.1"/>
    </source>
</evidence>
<evidence type="ECO:0000256" key="1">
    <source>
        <dbReference type="ARBA" id="ARBA00004651"/>
    </source>
</evidence>
<keyword evidence="4 9" id="KW-0812">Transmembrane</keyword>
<organism evidence="10 11">
    <name type="scientific">Sporocytophaga myxococcoides</name>
    <dbReference type="NCBI Taxonomy" id="153721"/>
    <lineage>
        <taxon>Bacteria</taxon>
        <taxon>Pseudomonadati</taxon>
        <taxon>Bacteroidota</taxon>
        <taxon>Cytophagia</taxon>
        <taxon>Cytophagales</taxon>
        <taxon>Cytophagaceae</taxon>
        <taxon>Sporocytophaga</taxon>
    </lineage>
</organism>
<keyword evidence="5" id="KW-0029">Amino-acid transport</keyword>
<dbReference type="NCBIfam" id="TIGR03409">
    <property type="entry name" value="urea_trans_UrtB"/>
    <property type="match status" value="1"/>
</dbReference>
<dbReference type="GO" id="GO:0022857">
    <property type="term" value="F:transmembrane transporter activity"/>
    <property type="evidence" value="ECO:0007669"/>
    <property type="project" value="InterPro"/>
</dbReference>
<dbReference type="InterPro" id="IPR001851">
    <property type="entry name" value="ABC_transp_permease"/>
</dbReference>
<evidence type="ECO:0000256" key="5">
    <source>
        <dbReference type="ARBA" id="ARBA00022970"/>
    </source>
</evidence>
<reference evidence="10 11" key="1">
    <citation type="submission" date="2014-09" db="EMBL/GenBank/DDBJ databases">
        <title>Sporocytophaga myxococcoides PG-01 genome sequencing.</title>
        <authorList>
            <person name="Liu L."/>
            <person name="Gao P.J."/>
            <person name="Chen G.J."/>
            <person name="Wang L.S."/>
        </authorList>
    </citation>
    <scope>NUCLEOTIDE SEQUENCE [LARGE SCALE GENOMIC DNA]</scope>
    <source>
        <strain evidence="10 11">PG-01</strain>
    </source>
</reference>
<evidence type="ECO:0000256" key="7">
    <source>
        <dbReference type="ARBA" id="ARBA00023136"/>
    </source>
</evidence>
<dbReference type="STRING" id="153721.MYP_1919"/>
<evidence type="ECO:0000256" key="6">
    <source>
        <dbReference type="ARBA" id="ARBA00022989"/>
    </source>
</evidence>
<dbReference type="Pfam" id="PF02653">
    <property type="entry name" value="BPD_transp_2"/>
    <property type="match status" value="1"/>
</dbReference>
<protein>
    <submittedName>
        <fullName evidence="10">Branched-chain amino acid ABC transporter permease</fullName>
    </submittedName>
</protein>
<comment type="caution">
    <text evidence="10">The sequence shown here is derived from an EMBL/GenBank/DDBJ whole genome shotgun (WGS) entry which is preliminary data.</text>
</comment>
<keyword evidence="11" id="KW-1185">Reference proteome</keyword>
<dbReference type="AlphaFoldDB" id="A0A098LCG6"/>
<dbReference type="PANTHER" id="PTHR11795">
    <property type="entry name" value="BRANCHED-CHAIN AMINO ACID TRANSPORT SYSTEM PERMEASE PROTEIN LIVH"/>
    <property type="match status" value="1"/>
</dbReference>
<keyword evidence="7 9" id="KW-0472">Membrane</keyword>
<proteinExistence type="inferred from homology"/>
<feature type="transmembrane region" description="Helical" evidence="9">
    <location>
        <begin position="252"/>
        <end position="277"/>
    </location>
</feature>
<evidence type="ECO:0000256" key="8">
    <source>
        <dbReference type="ARBA" id="ARBA00037998"/>
    </source>
</evidence>
<feature type="transmembrane region" description="Helical" evidence="9">
    <location>
        <begin position="450"/>
        <end position="470"/>
    </location>
</feature>
<accession>A0A098LCG6</accession>
<dbReference type="PANTHER" id="PTHR11795:SF447">
    <property type="entry name" value="ABC TRANSPORTER PERMEASE PROTEIN"/>
    <property type="match status" value="1"/>
</dbReference>
<sequence>MLSAINDKKLFMYNNILITLGEKQTSDDGTEKFKLLEVYPEFKELSSNDGKSLYLPISELKEVEFSRSSRLLLAPITPYLNLLSPEVEKRKLAYSQFQGLKDKSILPKLYSALAHEKHQEILRLGRETIFSIQLNSSPEASHKMWTDSLTLNWGPNTQSILEQYAAIQSNPELKNFASEKAEELQSKHERLRMFQNLFSGLSLGSILIMIALGLSIVYGLAGVINMAHGEFLMIGAYTTYCVQNIMSPTSDLFFWISLPLAFLVSGFWGFVIERLIIRHLYSRPLESMLATWGVGLVLVQIARSLFGDLTAVRTPSVLSGGWEVVQHLVLPYNRLFIIFLSAFMITATYLVLYKSRLGLQIRAVTQNRRMSSCLGIETNKLDAMTFFLGSGLAGLAGAAMTLIGNVVPDMGQTYIVDSFLVVVTGGVGNIAGSIVSGFGIGFLFKMLESFFQAVYGKVLILTLIILFLQYRPKGLFPDKGRIGED</sequence>
<feature type="transmembrane region" description="Helical" evidence="9">
    <location>
        <begin position="386"/>
        <end position="407"/>
    </location>
</feature>
<dbReference type="InterPro" id="IPR052157">
    <property type="entry name" value="BCAA_transport_permease"/>
</dbReference>
<dbReference type="EMBL" id="BBLT01000003">
    <property type="protein sequence ID" value="GAL84691.1"/>
    <property type="molecule type" value="Genomic_DNA"/>
</dbReference>
<evidence type="ECO:0000256" key="9">
    <source>
        <dbReference type="SAM" id="Phobius"/>
    </source>
</evidence>
<dbReference type="GO" id="GO:0006865">
    <property type="term" value="P:amino acid transport"/>
    <property type="evidence" value="ECO:0007669"/>
    <property type="project" value="UniProtKB-KW"/>
</dbReference>
<keyword evidence="2" id="KW-0813">Transport</keyword>
<comment type="similarity">
    <text evidence="8">Belongs to the binding-protein-dependent transport system permease family. LivHM subfamily.</text>
</comment>
<gene>
    <name evidence="10" type="ORF">MYP_1919</name>
</gene>
<dbReference type="InterPro" id="IPR017779">
    <property type="entry name" value="ABC_UrtB_bac"/>
</dbReference>
<feature type="transmembrane region" description="Helical" evidence="9">
    <location>
        <begin position="419"/>
        <end position="443"/>
    </location>
</feature>